<evidence type="ECO:0000313" key="1">
    <source>
        <dbReference type="EMBL" id="BAU88097.1"/>
    </source>
</evidence>
<keyword evidence="2" id="KW-1185">Reference proteome</keyword>
<dbReference type="KEGG" id="slau:SLA_7231"/>
<proteinExistence type="predicted"/>
<dbReference type="AlphaFoldDB" id="A0A160P7Y8"/>
<sequence>MSTDHTSQTLSVTSTAPTHPYLARELVDRATRADEHWARLARMQPVDQLVGAGRHMDHVNAAFLARAVADYGWPGVPLTGEEGARAAWRLALRADTRADIQRLASRLMHEAVDRGTASLRQWAHLYDRCLVNADLPQLYGTQYRLGPDGPQRQRVSNPVSDLDARRAAVGLPPAGLALRRLRDRLSADPSFHGATPAVLVDAA</sequence>
<organism evidence="1 2">
    <name type="scientific">Streptomyces laurentii</name>
    <dbReference type="NCBI Taxonomy" id="39478"/>
    <lineage>
        <taxon>Bacteria</taxon>
        <taxon>Bacillati</taxon>
        <taxon>Actinomycetota</taxon>
        <taxon>Actinomycetes</taxon>
        <taxon>Kitasatosporales</taxon>
        <taxon>Streptomycetaceae</taxon>
        <taxon>Streptomyces</taxon>
    </lineage>
</organism>
<protein>
    <submittedName>
        <fullName evidence="1">Uncharacterized protein</fullName>
    </submittedName>
</protein>
<dbReference type="Proteomes" id="UP000217676">
    <property type="component" value="Chromosome"/>
</dbReference>
<accession>A0A160P7Y8</accession>
<name>A0A160P7Y8_STRLU</name>
<dbReference type="Pfam" id="PF20329">
    <property type="entry name" value="DUF6624"/>
    <property type="match status" value="1"/>
</dbReference>
<dbReference type="EMBL" id="AP017424">
    <property type="protein sequence ID" value="BAU88097.1"/>
    <property type="molecule type" value="Genomic_DNA"/>
</dbReference>
<dbReference type="InterPro" id="IPR046732">
    <property type="entry name" value="DUF6624"/>
</dbReference>
<reference evidence="1 2" key="1">
    <citation type="journal article" date="2016" name="Genome Announc.">
        <title>Complete Genome Sequence of Thiostrepton-Producing Streptomyces laurentii ATCC 31255.</title>
        <authorList>
            <person name="Doi K."/>
            <person name="Fujino Y."/>
            <person name="Nagayoshi Y."/>
            <person name="Ohshima T."/>
            <person name="Ogata S."/>
        </authorList>
    </citation>
    <scope>NUCLEOTIDE SEQUENCE [LARGE SCALE GENOMIC DNA]</scope>
    <source>
        <strain evidence="1 2">ATCC 31255</strain>
    </source>
</reference>
<evidence type="ECO:0000313" key="2">
    <source>
        <dbReference type="Proteomes" id="UP000217676"/>
    </source>
</evidence>
<gene>
    <name evidence="1" type="ORF">SLA_7231</name>
</gene>